<dbReference type="Gene3D" id="3.30.565.10">
    <property type="entry name" value="Histidine kinase-like ATPase, C-terminal domain"/>
    <property type="match status" value="1"/>
</dbReference>
<dbReference type="CDD" id="cd00075">
    <property type="entry name" value="HATPase"/>
    <property type="match status" value="1"/>
</dbReference>
<dbReference type="InterPro" id="IPR036097">
    <property type="entry name" value="HisK_dim/P_sf"/>
</dbReference>
<keyword evidence="5" id="KW-0597">Phosphoprotein</keyword>
<evidence type="ECO:0000256" key="3">
    <source>
        <dbReference type="ARBA" id="ARBA00012438"/>
    </source>
</evidence>
<accession>A0A2P8R3P7</accession>
<dbReference type="Pfam" id="PF02518">
    <property type="entry name" value="HATPase_c"/>
    <property type="match status" value="1"/>
</dbReference>
<dbReference type="InterPro" id="IPR003594">
    <property type="entry name" value="HATPase_dom"/>
</dbReference>
<keyword evidence="6" id="KW-0808">Transferase</keyword>
<dbReference type="SUPFAM" id="SSF47384">
    <property type="entry name" value="Homodimeric domain of signal transducing histidine kinase"/>
    <property type="match status" value="1"/>
</dbReference>
<dbReference type="InterPro" id="IPR003661">
    <property type="entry name" value="HisK_dim/P_dom"/>
</dbReference>
<keyword evidence="10" id="KW-0067">ATP-binding</keyword>
<evidence type="ECO:0000256" key="8">
    <source>
        <dbReference type="ARBA" id="ARBA00022741"/>
    </source>
</evidence>
<evidence type="ECO:0000256" key="10">
    <source>
        <dbReference type="ARBA" id="ARBA00022840"/>
    </source>
</evidence>
<dbReference type="PANTHER" id="PTHR45528">
    <property type="entry name" value="SENSOR HISTIDINE KINASE CPXA"/>
    <property type="match status" value="1"/>
</dbReference>
<sequence length="463" mass="53114">MLKLHQHFSLRLIFVFFIAILCSFLVSYFAMKHNQISQLKNTLQSQANLIEITLNSSNLKDLQKLAKQVKKANSYRLTIIDKDGVVLAESNDIDIKQMENHSFRNEILDAKEKGIGSDIRYSKTLNVDFLYLAKDITYNGEDLYIRLAVSIKKIEDGFFAIWLKIGIIFAFALLISFILSYLLNKKISFEINKILAGLNEISEKSYKTRINSKFATEFVEISEKIHALADKLAKRDKQKRKHAAKLRLANRQKDDIISAISHEFKNPITIILGYASSLQEDLENQEIRNKFLEKIKTNASKLSKMIDRLALTTKIENGNLKTHKTNFDIALLLADIVVVYKEKYSDRNFILETKSKFINADKTMIEMVICNLLDNAIKYSQDDILIKQTSSKCSIIDYGAGIDENELSKITKKFYRCDNFSWNNSLGLGLYIVNYLLKLNDSKLVIESKLDEGSTFSFELLPS</sequence>
<evidence type="ECO:0000313" key="16">
    <source>
        <dbReference type="EMBL" id="PSM53124.1"/>
    </source>
</evidence>
<keyword evidence="11 14" id="KW-1133">Transmembrane helix</keyword>
<dbReference type="Gene3D" id="1.10.287.130">
    <property type="match status" value="1"/>
</dbReference>
<comment type="catalytic activity">
    <reaction evidence="1">
        <text>ATP + protein L-histidine = ADP + protein N-phospho-L-histidine.</text>
        <dbReference type="EC" id="2.7.13.3"/>
    </reaction>
</comment>
<protein>
    <recommendedName>
        <fullName evidence="3">histidine kinase</fullName>
        <ecNumber evidence="3">2.7.13.3</ecNumber>
    </recommendedName>
</protein>
<organism evidence="16 17">
    <name type="scientific">Campylobacter blaseri</name>
    <dbReference type="NCBI Taxonomy" id="2042961"/>
    <lineage>
        <taxon>Bacteria</taxon>
        <taxon>Pseudomonadati</taxon>
        <taxon>Campylobacterota</taxon>
        <taxon>Epsilonproteobacteria</taxon>
        <taxon>Campylobacterales</taxon>
        <taxon>Campylobacteraceae</taxon>
        <taxon>Campylobacter</taxon>
    </lineage>
</organism>
<dbReference type="PANTHER" id="PTHR45528:SF1">
    <property type="entry name" value="SENSOR HISTIDINE KINASE CPXA"/>
    <property type="match status" value="1"/>
</dbReference>
<dbReference type="InterPro" id="IPR005467">
    <property type="entry name" value="His_kinase_dom"/>
</dbReference>
<dbReference type="PROSITE" id="PS50109">
    <property type="entry name" value="HIS_KIN"/>
    <property type="match status" value="1"/>
</dbReference>
<dbReference type="Gene3D" id="6.10.340.10">
    <property type="match status" value="1"/>
</dbReference>
<evidence type="ECO:0000256" key="12">
    <source>
        <dbReference type="ARBA" id="ARBA00023012"/>
    </source>
</evidence>
<dbReference type="SMART" id="SM00387">
    <property type="entry name" value="HATPase_c"/>
    <property type="match status" value="1"/>
</dbReference>
<reference evidence="17" key="1">
    <citation type="submission" date="2017-10" db="EMBL/GenBank/DDBJ databases">
        <title>Campylobacter species from seals.</title>
        <authorList>
            <person name="Gilbert M.J."/>
            <person name="Zomer A.L."/>
            <person name="Timmerman A.J."/>
            <person name="Duim B."/>
            <person name="Wagenaar J.A."/>
        </authorList>
    </citation>
    <scope>NUCLEOTIDE SEQUENCE [LARGE SCALE GENOMIC DNA]</scope>
    <source>
        <strain evidence="17">17S00004-5</strain>
    </source>
</reference>
<evidence type="ECO:0000256" key="6">
    <source>
        <dbReference type="ARBA" id="ARBA00022679"/>
    </source>
</evidence>
<feature type="domain" description="Histidine kinase" evidence="15">
    <location>
        <begin position="259"/>
        <end position="463"/>
    </location>
</feature>
<evidence type="ECO:0000256" key="14">
    <source>
        <dbReference type="SAM" id="Phobius"/>
    </source>
</evidence>
<comment type="subcellular location">
    <subcellularLocation>
        <location evidence="2">Cell membrane</location>
        <topology evidence="2">Multi-pass membrane protein</topology>
    </subcellularLocation>
</comment>
<comment type="caution">
    <text evidence="16">The sequence shown here is derived from an EMBL/GenBank/DDBJ whole genome shotgun (WGS) entry which is preliminary data.</text>
</comment>
<evidence type="ECO:0000259" key="15">
    <source>
        <dbReference type="PROSITE" id="PS50109"/>
    </source>
</evidence>
<evidence type="ECO:0000256" key="11">
    <source>
        <dbReference type="ARBA" id="ARBA00022989"/>
    </source>
</evidence>
<dbReference type="GO" id="GO:0005524">
    <property type="term" value="F:ATP binding"/>
    <property type="evidence" value="ECO:0007669"/>
    <property type="project" value="UniProtKB-KW"/>
</dbReference>
<dbReference type="InterPro" id="IPR050398">
    <property type="entry name" value="HssS/ArlS-like"/>
</dbReference>
<evidence type="ECO:0000256" key="1">
    <source>
        <dbReference type="ARBA" id="ARBA00000085"/>
    </source>
</evidence>
<proteinExistence type="predicted"/>
<evidence type="ECO:0000313" key="17">
    <source>
        <dbReference type="Proteomes" id="UP000240535"/>
    </source>
</evidence>
<dbReference type="Proteomes" id="UP000240535">
    <property type="component" value="Unassembled WGS sequence"/>
</dbReference>
<dbReference type="AlphaFoldDB" id="A0A2P8R3P7"/>
<feature type="transmembrane region" description="Helical" evidence="14">
    <location>
        <begin position="12"/>
        <end position="31"/>
    </location>
</feature>
<dbReference type="GO" id="GO:0005886">
    <property type="term" value="C:plasma membrane"/>
    <property type="evidence" value="ECO:0007669"/>
    <property type="project" value="UniProtKB-SubCell"/>
</dbReference>
<keyword evidence="9 16" id="KW-0418">Kinase</keyword>
<keyword evidence="4" id="KW-1003">Cell membrane</keyword>
<evidence type="ECO:0000256" key="7">
    <source>
        <dbReference type="ARBA" id="ARBA00022692"/>
    </source>
</evidence>
<keyword evidence="12" id="KW-0902">Two-component regulatory system</keyword>
<dbReference type="EMBL" id="PDHH01000001">
    <property type="protein sequence ID" value="PSM53124.1"/>
    <property type="molecule type" value="Genomic_DNA"/>
</dbReference>
<keyword evidence="13 14" id="KW-0472">Membrane</keyword>
<name>A0A2P8R3P7_9BACT</name>
<evidence type="ECO:0000256" key="5">
    <source>
        <dbReference type="ARBA" id="ARBA00022553"/>
    </source>
</evidence>
<evidence type="ECO:0000256" key="13">
    <source>
        <dbReference type="ARBA" id="ARBA00023136"/>
    </source>
</evidence>
<dbReference type="GO" id="GO:0000155">
    <property type="term" value="F:phosphorelay sensor kinase activity"/>
    <property type="evidence" value="ECO:0007669"/>
    <property type="project" value="InterPro"/>
</dbReference>
<evidence type="ECO:0000256" key="4">
    <source>
        <dbReference type="ARBA" id="ARBA00022475"/>
    </source>
</evidence>
<evidence type="ECO:0000256" key="9">
    <source>
        <dbReference type="ARBA" id="ARBA00022777"/>
    </source>
</evidence>
<keyword evidence="7 14" id="KW-0812">Transmembrane</keyword>
<dbReference type="CDD" id="cd00082">
    <property type="entry name" value="HisKA"/>
    <property type="match status" value="1"/>
</dbReference>
<dbReference type="InterPro" id="IPR036890">
    <property type="entry name" value="HATPase_C_sf"/>
</dbReference>
<gene>
    <name evidence="16" type="ORF">CQ405_00815</name>
</gene>
<dbReference type="Pfam" id="PF00512">
    <property type="entry name" value="HisKA"/>
    <property type="match status" value="1"/>
</dbReference>
<keyword evidence="17" id="KW-1185">Reference proteome</keyword>
<feature type="transmembrane region" description="Helical" evidence="14">
    <location>
        <begin position="161"/>
        <end position="183"/>
    </location>
</feature>
<dbReference type="EC" id="2.7.13.3" evidence="3"/>
<keyword evidence="8" id="KW-0547">Nucleotide-binding</keyword>
<dbReference type="OrthoDB" id="5377414at2"/>
<dbReference type="SUPFAM" id="SSF55874">
    <property type="entry name" value="ATPase domain of HSP90 chaperone/DNA topoisomerase II/histidine kinase"/>
    <property type="match status" value="1"/>
</dbReference>
<dbReference type="SMART" id="SM00388">
    <property type="entry name" value="HisKA"/>
    <property type="match status" value="1"/>
</dbReference>
<evidence type="ECO:0000256" key="2">
    <source>
        <dbReference type="ARBA" id="ARBA00004651"/>
    </source>
</evidence>